<feature type="coiled-coil region" evidence="5">
    <location>
        <begin position="133"/>
        <end position="160"/>
    </location>
</feature>
<dbReference type="PANTHER" id="PTHR36766:SF40">
    <property type="entry name" value="DISEASE RESISTANCE PROTEIN RGA3"/>
    <property type="match status" value="1"/>
</dbReference>
<keyword evidence="1" id="KW-0677">Repeat</keyword>
<keyword evidence="3" id="KW-0611">Plant defense</keyword>
<dbReference type="PANTHER" id="PTHR36766">
    <property type="entry name" value="PLANT BROAD-SPECTRUM MILDEW RESISTANCE PROTEIN RPW8"/>
    <property type="match status" value="1"/>
</dbReference>
<protein>
    <submittedName>
        <fullName evidence="7">Rx, N-terminal</fullName>
    </submittedName>
</protein>
<evidence type="ECO:0000256" key="5">
    <source>
        <dbReference type="SAM" id="Coils"/>
    </source>
</evidence>
<dbReference type="Gene3D" id="3.80.10.10">
    <property type="entry name" value="Ribonuclease Inhibitor"/>
    <property type="match status" value="3"/>
</dbReference>
<keyword evidence="2" id="KW-0547">Nucleotide-binding</keyword>
<evidence type="ECO:0000256" key="1">
    <source>
        <dbReference type="ARBA" id="ARBA00022737"/>
    </source>
</evidence>
<dbReference type="EMBL" id="JBAMMX010000009">
    <property type="protein sequence ID" value="KAK6934004.1"/>
    <property type="molecule type" value="Genomic_DNA"/>
</dbReference>
<name>A0AAN8ZBC8_9MAGN</name>
<evidence type="ECO:0000259" key="6">
    <source>
        <dbReference type="Pfam" id="PF18052"/>
    </source>
</evidence>
<dbReference type="GO" id="GO:0005524">
    <property type="term" value="F:ATP binding"/>
    <property type="evidence" value="ECO:0007669"/>
    <property type="project" value="UniProtKB-KW"/>
</dbReference>
<evidence type="ECO:0000256" key="3">
    <source>
        <dbReference type="ARBA" id="ARBA00022821"/>
    </source>
</evidence>
<evidence type="ECO:0000313" key="7">
    <source>
        <dbReference type="EMBL" id="KAK6934004.1"/>
    </source>
</evidence>
<feature type="domain" description="Disease resistance N-terminal" evidence="6">
    <location>
        <begin position="12"/>
        <end position="100"/>
    </location>
</feature>
<dbReference type="InterPro" id="IPR032675">
    <property type="entry name" value="LRR_dom_sf"/>
</dbReference>
<dbReference type="Proteomes" id="UP001370490">
    <property type="component" value="Unassembled WGS sequence"/>
</dbReference>
<evidence type="ECO:0000256" key="4">
    <source>
        <dbReference type="ARBA" id="ARBA00022840"/>
    </source>
</evidence>
<proteinExistence type="predicted"/>
<dbReference type="InterPro" id="IPR041118">
    <property type="entry name" value="Rx_N"/>
</dbReference>
<reference evidence="7 8" key="1">
    <citation type="submission" date="2023-12" db="EMBL/GenBank/DDBJ databases">
        <title>A high-quality genome assembly for Dillenia turbinata (Dilleniales).</title>
        <authorList>
            <person name="Chanderbali A."/>
        </authorList>
    </citation>
    <scope>NUCLEOTIDE SEQUENCE [LARGE SCALE GENOMIC DNA]</scope>
    <source>
        <strain evidence="7">LSX21</strain>
        <tissue evidence="7">Leaf</tissue>
    </source>
</reference>
<sequence length="684" mass="76747">MALGKALESASVSILLNKIATQQVLDFFLKWKLDTALLSKLKSLLLMIYAVLNHAEERHVEDAAVKLWLDSVKDAAYDAEDLLDDIATDALRSQNSTNQVRNAIYDTLNAPDSVKEGIDFKLKDISSSLNPFEETLESKLRKLIERLEDIAKQKDILRLRENVVGTVSSVFERLPTTPLVVESSVHELPTSLPSLVILEIDGCEELCQLPKLEKLQELDLLDSNLGLLGCLSDLSSLSALRVNKISYMLCLPKRFVQHSPNLMELKVVACGELVTLSNEQMGLNHLTYLQNLTISQCPNLVALPDEENNLPPALRFLDLRHCRNLVKLPSELYKVSSLEELRIEGCAKLEVLPQMGLPSKLKRLLIHQCEALKTLSDGLLYNNSALEYLEIRGCSSLITILEKGELPATLKQLNIYYCKNLKILPEGLMRQNSMTLEYLELSECNSLEYFPTGKLPTTLKRLEIHNCTVLKSLPEILNLTRLERLGIFGCDLLEYFPRGGLPSISLRAISISGCMNLKSLPERIHNLKSLQELNLQSCPSVNSIPRQGLPPNLKVLSIEDCEKLNPIHEWKLHKLSSLERFTFGGYPGLVSFSNEYLLPHTITSLTIERLPNLISISEALQNLEVLDTLRIHDCPKLSSLPKEGLPATVCSLKVVQCPLLSAQCERDRGQYWPKISCIPYLFIA</sequence>
<comment type="caution">
    <text evidence="7">The sequence shown here is derived from an EMBL/GenBank/DDBJ whole genome shotgun (WGS) entry which is preliminary data.</text>
</comment>
<keyword evidence="8" id="KW-1185">Reference proteome</keyword>
<dbReference type="GO" id="GO:0006952">
    <property type="term" value="P:defense response"/>
    <property type="evidence" value="ECO:0007669"/>
    <property type="project" value="UniProtKB-KW"/>
</dbReference>
<evidence type="ECO:0000313" key="8">
    <source>
        <dbReference type="Proteomes" id="UP001370490"/>
    </source>
</evidence>
<keyword evidence="5" id="KW-0175">Coiled coil</keyword>
<organism evidence="7 8">
    <name type="scientific">Dillenia turbinata</name>
    <dbReference type="NCBI Taxonomy" id="194707"/>
    <lineage>
        <taxon>Eukaryota</taxon>
        <taxon>Viridiplantae</taxon>
        <taxon>Streptophyta</taxon>
        <taxon>Embryophyta</taxon>
        <taxon>Tracheophyta</taxon>
        <taxon>Spermatophyta</taxon>
        <taxon>Magnoliopsida</taxon>
        <taxon>eudicotyledons</taxon>
        <taxon>Gunneridae</taxon>
        <taxon>Pentapetalae</taxon>
        <taxon>Dilleniales</taxon>
        <taxon>Dilleniaceae</taxon>
        <taxon>Dillenia</taxon>
    </lineage>
</organism>
<dbReference type="SUPFAM" id="SSF52058">
    <property type="entry name" value="L domain-like"/>
    <property type="match status" value="2"/>
</dbReference>
<keyword evidence="4" id="KW-0067">ATP-binding</keyword>
<dbReference type="Pfam" id="PF18052">
    <property type="entry name" value="Rx_N"/>
    <property type="match status" value="1"/>
</dbReference>
<gene>
    <name evidence="7" type="ORF">RJ641_036898</name>
</gene>
<evidence type="ECO:0000256" key="2">
    <source>
        <dbReference type="ARBA" id="ARBA00022741"/>
    </source>
</evidence>
<accession>A0AAN8ZBC8</accession>
<dbReference type="AlphaFoldDB" id="A0AAN8ZBC8"/>
<dbReference type="Gene3D" id="1.20.5.4130">
    <property type="match status" value="1"/>
</dbReference>